<feature type="transmembrane region" description="Helical" evidence="8">
    <location>
        <begin position="352"/>
        <end position="371"/>
    </location>
</feature>
<keyword evidence="7 8" id="KW-0472">Membrane</keyword>
<keyword evidence="5 8" id="KW-0812">Transmembrane</keyword>
<evidence type="ECO:0000256" key="3">
    <source>
        <dbReference type="ARBA" id="ARBA00022676"/>
    </source>
</evidence>
<dbReference type="EMBL" id="CP139781">
    <property type="protein sequence ID" value="WRQ87497.1"/>
    <property type="molecule type" value="Genomic_DNA"/>
</dbReference>
<feature type="transmembrane region" description="Helical" evidence="8">
    <location>
        <begin position="134"/>
        <end position="153"/>
    </location>
</feature>
<feature type="transmembrane region" description="Helical" evidence="8">
    <location>
        <begin position="291"/>
        <end position="315"/>
    </location>
</feature>
<name>A0ABZ1C7V1_9BACT</name>
<feature type="transmembrane region" description="Helical" evidence="8">
    <location>
        <begin position="184"/>
        <end position="200"/>
    </location>
</feature>
<evidence type="ECO:0000313" key="10">
    <source>
        <dbReference type="Proteomes" id="UP000738431"/>
    </source>
</evidence>
<comment type="subcellular location">
    <subcellularLocation>
        <location evidence="1">Cell membrane</location>
        <topology evidence="1">Multi-pass membrane protein</topology>
    </subcellularLocation>
</comment>
<keyword evidence="2" id="KW-1003">Cell membrane</keyword>
<dbReference type="InterPro" id="IPR050297">
    <property type="entry name" value="LipidA_mod_glycosyltrf_83"/>
</dbReference>
<gene>
    <name evidence="9" type="ORF">K1X11_022000</name>
</gene>
<keyword evidence="10" id="KW-1185">Reference proteome</keyword>
<reference evidence="9 10" key="1">
    <citation type="submission" date="2023-12" db="EMBL/GenBank/DDBJ databases">
        <title>Description of an unclassified Opitutus bacterium of Verrucomicrobiota.</title>
        <authorList>
            <person name="Zhang D.-F."/>
        </authorList>
    </citation>
    <scope>NUCLEOTIDE SEQUENCE [LARGE SCALE GENOMIC DNA]</scope>
    <source>
        <strain evidence="9 10">WL0086</strain>
    </source>
</reference>
<feature type="transmembrane region" description="Helical" evidence="8">
    <location>
        <begin position="236"/>
        <end position="255"/>
    </location>
</feature>
<keyword evidence="6 8" id="KW-1133">Transmembrane helix</keyword>
<protein>
    <recommendedName>
        <fullName evidence="11">Glycosyltransferase RgtA/B/C/D-like domain-containing protein</fullName>
    </recommendedName>
</protein>
<evidence type="ECO:0000256" key="5">
    <source>
        <dbReference type="ARBA" id="ARBA00022692"/>
    </source>
</evidence>
<feature type="transmembrane region" description="Helical" evidence="8">
    <location>
        <begin position="106"/>
        <end position="127"/>
    </location>
</feature>
<evidence type="ECO:0000256" key="6">
    <source>
        <dbReference type="ARBA" id="ARBA00022989"/>
    </source>
</evidence>
<feature type="transmembrane region" description="Helical" evidence="8">
    <location>
        <begin position="159"/>
        <end position="177"/>
    </location>
</feature>
<feature type="transmembrane region" description="Helical" evidence="8">
    <location>
        <begin position="327"/>
        <end position="346"/>
    </location>
</feature>
<evidence type="ECO:0000256" key="2">
    <source>
        <dbReference type="ARBA" id="ARBA00022475"/>
    </source>
</evidence>
<feature type="transmembrane region" description="Helical" evidence="8">
    <location>
        <begin position="206"/>
        <end position="224"/>
    </location>
</feature>
<feature type="transmembrane region" description="Helical" evidence="8">
    <location>
        <begin position="19"/>
        <end position="36"/>
    </location>
</feature>
<evidence type="ECO:0008006" key="11">
    <source>
        <dbReference type="Google" id="ProtNLM"/>
    </source>
</evidence>
<keyword evidence="4" id="KW-0808">Transferase</keyword>
<sequence length="720" mass="78818">MVPEPSPAPSPDSRRLPPFWSWLVLAAILLNTWWVTQNFTAGFLVGHEFRQSQTALSVHHMVQDHDFSLAYPTPLFGPPWSIPFEFPLYQWSVAGLVELTGWSIPVAARTVNVILFPGVLAGLYVLLRQLRAPGIVTGTTLALTATAPLYIFYTRSVLIETMALGFSVWFLVAFIRMCQPETRSFAYAGLTAVLGALAILVKVTTFVPWCAAAALIGLHHTWTAWRAKDLPRVFHLVRLGFVAALLPAVSILWWLSFADAIKAQSPGGQELSSAALSDTNFGTWADRTDPAGWSAVSGHISGSLLPWWLLPLALLAAWRAPSGTRRLLLIPLLLVLGTILLFPVLYQRHDYYFYAIGPFVVVAFAAALDRVSTALPAPLRRGVPALLVVALIAAQTGSYLRLFHPSQTLRSWGGNDLIHVLRDQLPPEGVVVIAGENWNAATPYYMQRRALMLVDEVADDPAARARYFDALGDTSVVALWLSSHQRSNTGLLQDVHERYGIGPNRIASGPITDAYIVPQFSIGVISALLHNPAFDDVTLHAEMPPPPPPEPFVTGSELTAVQPIQADQIFKFITPAPFQYRTQFGFNVVDLPDGTQALGAHPSSELWIQVSPAAATVDYTIGLQPAAYNDPTATETTDGVTFTIVALNDNGAPLAQAEHALRPHQDPDFQNPQQHQLALPAGTRQLVLQTSPGETLTRDWAYWGRVDVRRDDAQASLHDQ</sequence>
<accession>A0ABZ1C7V1</accession>
<proteinExistence type="predicted"/>
<evidence type="ECO:0000256" key="4">
    <source>
        <dbReference type="ARBA" id="ARBA00022679"/>
    </source>
</evidence>
<evidence type="ECO:0000256" key="8">
    <source>
        <dbReference type="SAM" id="Phobius"/>
    </source>
</evidence>
<evidence type="ECO:0000256" key="1">
    <source>
        <dbReference type="ARBA" id="ARBA00004651"/>
    </source>
</evidence>
<dbReference type="PANTHER" id="PTHR33908:SF11">
    <property type="entry name" value="MEMBRANE PROTEIN"/>
    <property type="match status" value="1"/>
</dbReference>
<dbReference type="PANTHER" id="PTHR33908">
    <property type="entry name" value="MANNOSYLTRANSFERASE YKCB-RELATED"/>
    <property type="match status" value="1"/>
</dbReference>
<organism evidence="9 10">
    <name type="scientific">Actomonas aquatica</name>
    <dbReference type="NCBI Taxonomy" id="2866162"/>
    <lineage>
        <taxon>Bacteria</taxon>
        <taxon>Pseudomonadati</taxon>
        <taxon>Verrucomicrobiota</taxon>
        <taxon>Opitutia</taxon>
        <taxon>Opitutales</taxon>
        <taxon>Opitutaceae</taxon>
        <taxon>Actomonas</taxon>
    </lineage>
</organism>
<keyword evidence="3" id="KW-0328">Glycosyltransferase</keyword>
<evidence type="ECO:0000256" key="7">
    <source>
        <dbReference type="ARBA" id="ARBA00023136"/>
    </source>
</evidence>
<feature type="transmembrane region" description="Helical" evidence="8">
    <location>
        <begin position="383"/>
        <end position="402"/>
    </location>
</feature>
<dbReference type="Proteomes" id="UP000738431">
    <property type="component" value="Chromosome"/>
</dbReference>
<evidence type="ECO:0000313" key="9">
    <source>
        <dbReference type="EMBL" id="WRQ87497.1"/>
    </source>
</evidence>
<dbReference type="RefSeq" id="WP_221030340.1">
    <property type="nucleotide sequence ID" value="NZ_CP139781.1"/>
</dbReference>